<dbReference type="GO" id="GO:0005840">
    <property type="term" value="C:ribosome"/>
    <property type="evidence" value="ECO:0007669"/>
    <property type="project" value="UniProtKB-KW"/>
</dbReference>
<evidence type="ECO:0000256" key="2">
    <source>
        <dbReference type="ARBA" id="ARBA00023315"/>
    </source>
</evidence>
<reference evidence="4 5" key="1">
    <citation type="submission" date="2016-10" db="EMBL/GenBank/DDBJ databases">
        <authorList>
            <person name="de Groot N.N."/>
        </authorList>
    </citation>
    <scope>NUCLEOTIDE SEQUENCE [LARGE SCALE GENOMIC DNA]</scope>
    <source>
        <strain evidence="4 5">DSM 21800</strain>
    </source>
</reference>
<dbReference type="SUPFAM" id="SSF55729">
    <property type="entry name" value="Acyl-CoA N-acyltransferases (Nat)"/>
    <property type="match status" value="1"/>
</dbReference>
<keyword evidence="4" id="KW-0687">Ribonucleoprotein</keyword>
<proteinExistence type="predicted"/>
<protein>
    <submittedName>
        <fullName evidence="4">Ribosomal protein S18 acetylase RimI</fullName>
    </submittedName>
</protein>
<evidence type="ECO:0000256" key="1">
    <source>
        <dbReference type="ARBA" id="ARBA00022679"/>
    </source>
</evidence>
<keyword evidence="2" id="KW-0012">Acyltransferase</keyword>
<feature type="domain" description="N-acetyltransferase" evidence="3">
    <location>
        <begin position="7"/>
        <end position="154"/>
    </location>
</feature>
<evidence type="ECO:0000313" key="4">
    <source>
        <dbReference type="EMBL" id="SDS04189.1"/>
    </source>
</evidence>
<dbReference type="STRING" id="630515.SAMN04489812_0701"/>
<dbReference type="PROSITE" id="PS51186">
    <property type="entry name" value="GNAT"/>
    <property type="match status" value="1"/>
</dbReference>
<dbReference type="EMBL" id="LT629772">
    <property type="protein sequence ID" value="SDS04189.1"/>
    <property type="molecule type" value="Genomic_DNA"/>
</dbReference>
<keyword evidence="5" id="KW-1185">Reference proteome</keyword>
<dbReference type="Gene3D" id="3.40.630.30">
    <property type="match status" value="1"/>
</dbReference>
<dbReference type="InterPro" id="IPR000182">
    <property type="entry name" value="GNAT_dom"/>
</dbReference>
<dbReference type="RefSeq" id="WP_157683194.1">
    <property type="nucleotide sequence ID" value="NZ_LT629772.1"/>
</dbReference>
<dbReference type="Proteomes" id="UP000199103">
    <property type="component" value="Chromosome I"/>
</dbReference>
<organism evidence="4 5">
    <name type="scientific">Microlunatus soli</name>
    <dbReference type="NCBI Taxonomy" id="630515"/>
    <lineage>
        <taxon>Bacteria</taxon>
        <taxon>Bacillati</taxon>
        <taxon>Actinomycetota</taxon>
        <taxon>Actinomycetes</taxon>
        <taxon>Propionibacteriales</taxon>
        <taxon>Propionibacteriaceae</taxon>
        <taxon>Microlunatus</taxon>
    </lineage>
</organism>
<keyword evidence="1" id="KW-0808">Transferase</keyword>
<sequence length="154" mass="17106">MAGIDGLRIRRFGVDDVDGWARTDLQRRHLVDALAESDDYLAAVQPGGRIVGKLGIRYGQHPDAGTIYQFDVVDGLRGQGIGTALLLRAEQIIGDHGCDRATLGVEQDNVAAIRLYRRRGYQEFGTEAAEWDQEAADGSIYRYRCLCLLMQHTL</sequence>
<dbReference type="PANTHER" id="PTHR43420">
    <property type="entry name" value="ACETYLTRANSFERASE"/>
    <property type="match status" value="1"/>
</dbReference>
<dbReference type="InterPro" id="IPR016181">
    <property type="entry name" value="Acyl_CoA_acyltransferase"/>
</dbReference>
<evidence type="ECO:0000259" key="3">
    <source>
        <dbReference type="PROSITE" id="PS51186"/>
    </source>
</evidence>
<accession>A0A1H1P0P8</accession>
<dbReference type="InterPro" id="IPR050680">
    <property type="entry name" value="YpeA/RimI_acetyltransf"/>
</dbReference>
<dbReference type="PANTHER" id="PTHR43420:SF12">
    <property type="entry name" value="N-ACETYLTRANSFERASE DOMAIN-CONTAINING PROTEIN"/>
    <property type="match status" value="1"/>
</dbReference>
<keyword evidence="4" id="KW-0689">Ribosomal protein</keyword>
<dbReference type="GO" id="GO:0016747">
    <property type="term" value="F:acyltransferase activity, transferring groups other than amino-acyl groups"/>
    <property type="evidence" value="ECO:0007669"/>
    <property type="project" value="InterPro"/>
</dbReference>
<gene>
    <name evidence="4" type="ORF">SAMN04489812_0701</name>
</gene>
<dbReference type="AlphaFoldDB" id="A0A1H1P0P8"/>
<dbReference type="OrthoDB" id="9789603at2"/>
<evidence type="ECO:0000313" key="5">
    <source>
        <dbReference type="Proteomes" id="UP000199103"/>
    </source>
</evidence>
<dbReference type="Pfam" id="PF00583">
    <property type="entry name" value="Acetyltransf_1"/>
    <property type="match status" value="1"/>
</dbReference>
<name>A0A1H1P0P8_9ACTN</name>
<dbReference type="CDD" id="cd04301">
    <property type="entry name" value="NAT_SF"/>
    <property type="match status" value="1"/>
</dbReference>